<feature type="binding site" evidence="3">
    <location>
        <begin position="71"/>
        <end position="78"/>
    </location>
    <ligand>
        <name>ATP</name>
        <dbReference type="ChEBI" id="CHEBI:30616"/>
    </ligand>
</feature>
<dbReference type="NCBIfam" id="NF040713">
    <property type="entry name" value="ZapE"/>
    <property type="match status" value="1"/>
</dbReference>
<dbReference type="HAMAP" id="MF_01919">
    <property type="entry name" value="ZapE"/>
    <property type="match status" value="1"/>
</dbReference>
<comment type="function">
    <text evidence="3">Reduces the stability of FtsZ polymers in the presence of ATP.</text>
</comment>
<dbReference type="SUPFAM" id="SSF52540">
    <property type="entry name" value="P-loop containing nucleoside triphosphate hydrolases"/>
    <property type="match status" value="1"/>
</dbReference>
<evidence type="ECO:0000256" key="2">
    <source>
        <dbReference type="ARBA" id="ARBA00022840"/>
    </source>
</evidence>
<keyword evidence="3 4" id="KW-0132">Cell division</keyword>
<dbReference type="Gene3D" id="3.40.50.300">
    <property type="entry name" value="P-loop containing nucleotide triphosphate hydrolases"/>
    <property type="match status" value="1"/>
</dbReference>
<keyword evidence="3" id="KW-0963">Cytoplasm</keyword>
<keyword evidence="1 3" id="KW-0547">Nucleotide-binding</keyword>
<dbReference type="GO" id="GO:0005737">
    <property type="term" value="C:cytoplasm"/>
    <property type="evidence" value="ECO:0007669"/>
    <property type="project" value="UniProtKB-SubCell"/>
</dbReference>
<dbReference type="GO" id="GO:0016887">
    <property type="term" value="F:ATP hydrolysis activity"/>
    <property type="evidence" value="ECO:0007669"/>
    <property type="project" value="UniProtKB-UniRule"/>
</dbReference>
<evidence type="ECO:0000313" key="4">
    <source>
        <dbReference type="EMBL" id="PCI81859.1"/>
    </source>
</evidence>
<dbReference type="InterPro" id="IPR027417">
    <property type="entry name" value="P-loop_NTPase"/>
</dbReference>
<protein>
    <recommendedName>
        <fullName evidence="3">Cell division protein ZapE</fullName>
    </recommendedName>
    <alternativeName>
        <fullName evidence="3">Z ring-associated protein ZapE</fullName>
    </alternativeName>
</protein>
<dbReference type="InterPro" id="IPR005654">
    <property type="entry name" value="ATPase_AFG1-like"/>
</dbReference>
<dbReference type="Pfam" id="PF03969">
    <property type="entry name" value="AFG1_ATPase"/>
    <property type="match status" value="1"/>
</dbReference>
<keyword evidence="3" id="KW-0378">Hydrolase</keyword>
<keyword evidence="2 3" id="KW-0067">ATP-binding</keyword>
<evidence type="ECO:0000256" key="3">
    <source>
        <dbReference type="HAMAP-Rule" id="MF_01919"/>
    </source>
</evidence>
<dbReference type="PANTHER" id="PTHR12169">
    <property type="entry name" value="ATPASE N2B"/>
    <property type="match status" value="1"/>
</dbReference>
<dbReference type="GO" id="GO:0032153">
    <property type="term" value="C:cell division site"/>
    <property type="evidence" value="ECO:0007669"/>
    <property type="project" value="TreeGrafter"/>
</dbReference>
<dbReference type="InterPro" id="IPR030870">
    <property type="entry name" value="ZapE"/>
</dbReference>
<dbReference type="Proteomes" id="UP000218767">
    <property type="component" value="Unassembled WGS sequence"/>
</dbReference>
<reference evidence="5" key="1">
    <citation type="submission" date="2017-08" db="EMBL/GenBank/DDBJ databases">
        <title>A dynamic microbial community with high functional redundancy inhabits the cold, oxic subseafloor aquifer.</title>
        <authorList>
            <person name="Tully B.J."/>
            <person name="Wheat C.G."/>
            <person name="Glazer B.T."/>
            <person name="Huber J.A."/>
        </authorList>
    </citation>
    <scope>NUCLEOTIDE SEQUENCE [LARGE SCALE GENOMIC DNA]</scope>
</reference>
<proteinExistence type="inferred from homology"/>
<accession>A0A2A4XIA0</accession>
<comment type="subcellular location">
    <subcellularLocation>
        <location evidence="3">Cytoplasm</location>
    </subcellularLocation>
</comment>
<keyword evidence="3" id="KW-0131">Cell cycle</keyword>
<dbReference type="PANTHER" id="PTHR12169:SF6">
    <property type="entry name" value="AFG1-LIKE ATPASE"/>
    <property type="match status" value="1"/>
</dbReference>
<evidence type="ECO:0000313" key="5">
    <source>
        <dbReference type="Proteomes" id="UP000218767"/>
    </source>
</evidence>
<organism evidence="4 5">
    <name type="scientific">SAR86 cluster bacterium</name>
    <dbReference type="NCBI Taxonomy" id="2030880"/>
    <lineage>
        <taxon>Bacteria</taxon>
        <taxon>Pseudomonadati</taxon>
        <taxon>Pseudomonadota</taxon>
        <taxon>Gammaproteobacteria</taxon>
        <taxon>SAR86 cluster</taxon>
    </lineage>
</organism>
<comment type="subunit">
    <text evidence="3">Interacts with FtsZ.</text>
</comment>
<dbReference type="AlphaFoldDB" id="A0A2A4XIA0"/>
<gene>
    <name evidence="3" type="primary">zapE</name>
    <name evidence="4" type="ORF">COB20_00945</name>
</gene>
<comment type="similarity">
    <text evidence="3">Belongs to the AFG1 ATPase family. ZapE subfamily.</text>
</comment>
<dbReference type="GO" id="GO:0005524">
    <property type="term" value="F:ATP binding"/>
    <property type="evidence" value="ECO:0007669"/>
    <property type="project" value="UniProtKB-UniRule"/>
</dbReference>
<evidence type="ECO:0000256" key="1">
    <source>
        <dbReference type="ARBA" id="ARBA00022741"/>
    </source>
</evidence>
<dbReference type="EMBL" id="NVUL01000003">
    <property type="protein sequence ID" value="PCI81859.1"/>
    <property type="molecule type" value="Genomic_DNA"/>
</dbReference>
<comment type="caution">
    <text evidence="4">The sequence shown here is derived from an EMBL/GenBank/DDBJ whole genome shotgun (WGS) entry which is preliminary data.</text>
</comment>
<dbReference type="GO" id="GO:0051301">
    <property type="term" value="P:cell division"/>
    <property type="evidence" value="ECO:0007669"/>
    <property type="project" value="UniProtKB-UniRule"/>
</dbReference>
<name>A0A2A4XIA0_9GAMM</name>
<sequence length="369" mass="42300">MGPLQRYQLDLETNAITADDAQRALVGHLQNLYERISQTEPNGSGPLGWLRRRWFASEQATGPIKGLYIWGGVGRGKTYLMDVFFESLPGESKMRTHFHRFMQRVHRDLASLQGQKNPLEHVADQIAAESRVLCFDEFFVRDIGDAMILTGLLEALFKRQVILIATSNIEPGRLYEDGLQRQRFLPAIALIKERTQTVEIQSGVDYRLRSLTQATLYHCPITTDTEAKLMACFYELAPETSHVHKDVEIEILERRIGARYCCEDVVWFTFEQICEGARSAFDYVELAKIYHAVILSGVPQMQENASDSARRFISLVDELYDRRVKLVIAAEVPITELYIGEKLEFEFERTKSRLIEMQSEAYLGDQHLA</sequence>